<sequence>MICNTFSLPIKNVKSQIYLTNLQNCVQSRFMNNRCSDTTESK</sequence>
<dbReference type="AlphaFoldDB" id="A0A183JU64"/>
<protein>
    <submittedName>
        <fullName evidence="1">Uncharacterized protein</fullName>
    </submittedName>
</protein>
<evidence type="ECO:0000313" key="1">
    <source>
        <dbReference type="WBParaSite" id="SCUD_0000625501-mRNA-1"/>
    </source>
</evidence>
<organism evidence="1">
    <name type="scientific">Schistosoma curassoni</name>
    <dbReference type="NCBI Taxonomy" id="6186"/>
    <lineage>
        <taxon>Eukaryota</taxon>
        <taxon>Metazoa</taxon>
        <taxon>Spiralia</taxon>
        <taxon>Lophotrochozoa</taxon>
        <taxon>Platyhelminthes</taxon>
        <taxon>Trematoda</taxon>
        <taxon>Digenea</taxon>
        <taxon>Strigeidida</taxon>
        <taxon>Schistosomatoidea</taxon>
        <taxon>Schistosomatidae</taxon>
        <taxon>Schistosoma</taxon>
    </lineage>
</organism>
<dbReference type="WBParaSite" id="SCUD_0000625501-mRNA-1">
    <property type="protein sequence ID" value="SCUD_0000625501-mRNA-1"/>
    <property type="gene ID" value="SCUD_0000625501"/>
</dbReference>
<name>A0A183JU64_9TREM</name>
<proteinExistence type="predicted"/>
<reference evidence="1" key="1">
    <citation type="submission" date="2016-06" db="UniProtKB">
        <authorList>
            <consortium name="WormBaseParasite"/>
        </authorList>
    </citation>
    <scope>IDENTIFICATION</scope>
</reference>
<accession>A0A183JU64</accession>